<dbReference type="EMBL" id="BOPD01000012">
    <property type="protein sequence ID" value="GIJ33055.1"/>
    <property type="molecule type" value="Genomic_DNA"/>
</dbReference>
<dbReference type="Proteomes" id="UP000607311">
    <property type="component" value="Unassembled WGS sequence"/>
</dbReference>
<name>A0A9W5UR03_9ACTN</name>
<dbReference type="OrthoDB" id="334367at2"/>
<sequence length="125" mass="13402">MKFLFDANLSPRIAVRLAEVGYDASHVVDHGLLAASDEKIAAFSVNGGYVIVSADTDFTTMLALSGHTAPSLVLMRSIDKQTPADQAALLIANLPTVVDELQAGAVVTFARGHLRVRRLPLRPKH</sequence>
<comment type="caution">
    <text evidence="2">The sequence shown here is derived from an EMBL/GenBank/DDBJ whole genome shotgun (WGS) entry which is preliminary data.</text>
</comment>
<dbReference type="RefSeq" id="WP_093406523.1">
    <property type="nucleotide sequence ID" value="NZ_BOPD01000012.1"/>
</dbReference>
<protein>
    <recommendedName>
        <fullName evidence="1">DUF5615 domain-containing protein</fullName>
    </recommendedName>
</protein>
<evidence type="ECO:0000259" key="1">
    <source>
        <dbReference type="Pfam" id="PF18480"/>
    </source>
</evidence>
<dbReference type="InterPro" id="IPR041049">
    <property type="entry name" value="DUF5615"/>
</dbReference>
<keyword evidence="3" id="KW-1185">Reference proteome</keyword>
<dbReference type="Pfam" id="PF18480">
    <property type="entry name" value="DUF5615"/>
    <property type="match status" value="1"/>
</dbReference>
<dbReference type="AlphaFoldDB" id="A0A9W5UR03"/>
<gene>
    <name evidence="2" type="ORF">Vse01_22030</name>
</gene>
<organism evidence="2 3">
    <name type="scientific">Micromonospora sediminimaris</name>
    <dbReference type="NCBI Taxonomy" id="547162"/>
    <lineage>
        <taxon>Bacteria</taxon>
        <taxon>Bacillati</taxon>
        <taxon>Actinomycetota</taxon>
        <taxon>Actinomycetes</taxon>
        <taxon>Micromonosporales</taxon>
        <taxon>Micromonosporaceae</taxon>
        <taxon>Micromonospora</taxon>
    </lineage>
</organism>
<evidence type="ECO:0000313" key="3">
    <source>
        <dbReference type="Proteomes" id="UP000607311"/>
    </source>
</evidence>
<proteinExistence type="predicted"/>
<accession>A0A9W5UR03</accession>
<reference evidence="2" key="1">
    <citation type="submission" date="2021-01" db="EMBL/GenBank/DDBJ databases">
        <title>Whole genome shotgun sequence of Verrucosispora sediminis NBRC 107745.</title>
        <authorList>
            <person name="Komaki H."/>
            <person name="Tamura T."/>
        </authorList>
    </citation>
    <scope>NUCLEOTIDE SEQUENCE</scope>
    <source>
        <strain evidence="2">NBRC 107745</strain>
    </source>
</reference>
<feature type="domain" description="DUF5615" evidence="1">
    <location>
        <begin position="1"/>
        <end position="108"/>
    </location>
</feature>
<evidence type="ECO:0000313" key="2">
    <source>
        <dbReference type="EMBL" id="GIJ33055.1"/>
    </source>
</evidence>